<feature type="region of interest" description="Disordered" evidence="1">
    <location>
        <begin position="48"/>
        <end position="72"/>
    </location>
</feature>
<evidence type="ECO:0000313" key="2">
    <source>
        <dbReference type="EMBL" id="RRT59798.1"/>
    </source>
</evidence>
<proteinExistence type="predicted"/>
<accession>A0A426Z739</accession>
<feature type="non-terminal residue" evidence="2">
    <location>
        <position position="1"/>
    </location>
</feature>
<sequence>LAFFIKDCLFGYQTHFGNLSNWYVLVCTNIPTHNMPVRTGVLMRRKKRVKRKGWWRNRGGRRRKKKEEKKQQ</sequence>
<gene>
    <name evidence="2" type="ORF">B296_00045534</name>
</gene>
<dbReference type="EMBL" id="AMZH03008062">
    <property type="protein sequence ID" value="RRT59798.1"/>
    <property type="molecule type" value="Genomic_DNA"/>
</dbReference>
<name>A0A426Z739_ENSVE</name>
<comment type="caution">
    <text evidence="2">The sequence shown here is derived from an EMBL/GenBank/DDBJ whole genome shotgun (WGS) entry which is preliminary data.</text>
</comment>
<organism evidence="2 3">
    <name type="scientific">Ensete ventricosum</name>
    <name type="common">Abyssinian banana</name>
    <name type="synonym">Musa ensete</name>
    <dbReference type="NCBI Taxonomy" id="4639"/>
    <lineage>
        <taxon>Eukaryota</taxon>
        <taxon>Viridiplantae</taxon>
        <taxon>Streptophyta</taxon>
        <taxon>Embryophyta</taxon>
        <taxon>Tracheophyta</taxon>
        <taxon>Spermatophyta</taxon>
        <taxon>Magnoliopsida</taxon>
        <taxon>Liliopsida</taxon>
        <taxon>Zingiberales</taxon>
        <taxon>Musaceae</taxon>
        <taxon>Ensete</taxon>
    </lineage>
</organism>
<reference evidence="2 3" key="1">
    <citation type="journal article" date="2014" name="Agronomy (Basel)">
        <title>A Draft Genome Sequence for Ensete ventricosum, the Drought-Tolerant Tree Against Hunger.</title>
        <authorList>
            <person name="Harrison J."/>
            <person name="Moore K.A."/>
            <person name="Paszkiewicz K."/>
            <person name="Jones T."/>
            <person name="Grant M."/>
            <person name="Ambacheew D."/>
            <person name="Muzemil S."/>
            <person name="Studholme D.J."/>
        </authorList>
    </citation>
    <scope>NUCLEOTIDE SEQUENCE [LARGE SCALE GENOMIC DNA]</scope>
</reference>
<protein>
    <submittedName>
        <fullName evidence="2">Uncharacterized protein</fullName>
    </submittedName>
</protein>
<dbReference type="Proteomes" id="UP000287651">
    <property type="component" value="Unassembled WGS sequence"/>
</dbReference>
<dbReference type="AlphaFoldDB" id="A0A426Z739"/>
<evidence type="ECO:0000313" key="3">
    <source>
        <dbReference type="Proteomes" id="UP000287651"/>
    </source>
</evidence>
<evidence type="ECO:0000256" key="1">
    <source>
        <dbReference type="SAM" id="MobiDB-lite"/>
    </source>
</evidence>